<name>A0A5N0V2V5_9PSEU</name>
<organism evidence="1 2">
    <name type="scientific">Amycolatopsis acidicola</name>
    <dbReference type="NCBI Taxonomy" id="2596893"/>
    <lineage>
        <taxon>Bacteria</taxon>
        <taxon>Bacillati</taxon>
        <taxon>Actinomycetota</taxon>
        <taxon>Actinomycetes</taxon>
        <taxon>Pseudonocardiales</taxon>
        <taxon>Pseudonocardiaceae</taxon>
        <taxon>Amycolatopsis</taxon>
    </lineage>
</organism>
<protein>
    <submittedName>
        <fullName evidence="1">Uncharacterized protein</fullName>
    </submittedName>
</protein>
<sequence length="442" mass="49320">MTVLCGGFVKQGKFTAKGLGLPNLPHAIHPGHVNLVDDEELERNVAGPMLQQVIDGLTIQPEEAGFTAEPAKRDIVFSGTFAEVNEHFLANEWSEGLPIVPPTIEAVEQFLRFTDRSPDEVLGRLLPDSREATIWNIAVNGVLSGCRPEYMPVLIAIVEAMVDPKFGHEHLGHTPGTETLIIVNGRIIKELEFNYAQAALRPGFQANTSIGRFWRMYLRNACGFLPHKTDKGCFGGNFRIVLAENEDAVTSMGWQPHSVDEGYALGDNLVTITACTEMTQAIEVGDPSAEQILKNIEARMADNHMFIQFFFRGMVTRPTIVLTPAILRVLTDQGWTKEAVRQHFYEHAKLRVSRLSGMIVERFYKGIREGNWPEQLGTSMELERDIQMVSSPDDFIIVVAGDADRDHVEIGSGNGYIGFPVTKRIETPREWETLLGSVRRRP</sequence>
<reference evidence="1" key="1">
    <citation type="submission" date="2019-09" db="EMBL/GenBank/DDBJ databases">
        <authorList>
            <person name="Teo W.F.A."/>
            <person name="Duangmal K."/>
        </authorList>
    </citation>
    <scope>NUCLEOTIDE SEQUENCE [LARGE SCALE GENOMIC DNA]</scope>
    <source>
        <strain evidence="1">K81G1</strain>
    </source>
</reference>
<dbReference type="AlphaFoldDB" id="A0A5N0V2V5"/>
<dbReference type="Proteomes" id="UP000319769">
    <property type="component" value="Unassembled WGS sequence"/>
</dbReference>
<accession>A0A5N0V2V5</accession>
<comment type="caution">
    <text evidence="1">The sequence shown here is derived from an EMBL/GenBank/DDBJ whole genome shotgun (WGS) entry which is preliminary data.</text>
</comment>
<evidence type="ECO:0000313" key="2">
    <source>
        <dbReference type="Proteomes" id="UP000319769"/>
    </source>
</evidence>
<keyword evidence="2" id="KW-1185">Reference proteome</keyword>
<dbReference type="EMBL" id="VMNW02000039">
    <property type="protein sequence ID" value="KAA9157806.1"/>
    <property type="molecule type" value="Genomic_DNA"/>
</dbReference>
<evidence type="ECO:0000313" key="1">
    <source>
        <dbReference type="EMBL" id="KAA9157806.1"/>
    </source>
</evidence>
<dbReference type="OrthoDB" id="5240640at2"/>
<proteinExistence type="predicted"/>
<gene>
    <name evidence="1" type="ORF">FPZ12_024520</name>
</gene>